<sequence>MKPRRRRWDWGSVFSHLGQSSTPRAVQFVRGHGSLVSFPLCSSFLTVGVSPLPRQAGSVKAGEGNEGRQDKVYQHLSTDANKYADSQLLSILKPVEEVAGLKKYFSDLAIAASNAEVGKDEGVRSLLHGVYRLTELAYECFPSCEKPNNMEKTEEKFVKRHLETVIADPCKDDDTGYGVVMTMAMAFVNAYVIKGIAKIRTDLSEI</sequence>
<proteinExistence type="predicted"/>
<name>A0A2K2DK40_BRADI</name>
<accession>A0A2K2DK40</accession>
<gene>
    <name evidence="1" type="ORF">BRADI_1g19095v3</name>
</gene>
<evidence type="ECO:0000313" key="2">
    <source>
        <dbReference type="EnsemblPlants" id="PNT74636"/>
    </source>
</evidence>
<keyword evidence="3" id="KW-1185">Reference proteome</keyword>
<dbReference type="AlphaFoldDB" id="A0A2K2DK40"/>
<evidence type="ECO:0000313" key="1">
    <source>
        <dbReference type="EMBL" id="PNT74636.1"/>
    </source>
</evidence>
<dbReference type="EnsemblPlants" id="PNT74636">
    <property type="protein sequence ID" value="PNT74636"/>
    <property type="gene ID" value="BRADI_1g19095v3"/>
</dbReference>
<dbReference type="InParanoid" id="A0A2K2DK40"/>
<protein>
    <submittedName>
        <fullName evidence="1 2">Uncharacterized protein</fullName>
    </submittedName>
</protein>
<reference evidence="2" key="3">
    <citation type="submission" date="2018-08" db="UniProtKB">
        <authorList>
            <consortium name="EnsemblPlants"/>
        </authorList>
    </citation>
    <scope>IDENTIFICATION</scope>
    <source>
        <strain evidence="2">cv. Bd21</strain>
    </source>
</reference>
<evidence type="ECO:0000313" key="3">
    <source>
        <dbReference type="Proteomes" id="UP000008810"/>
    </source>
</evidence>
<dbReference type="EMBL" id="CM000880">
    <property type="protein sequence ID" value="PNT74636.1"/>
    <property type="molecule type" value="Genomic_DNA"/>
</dbReference>
<organism evidence="1">
    <name type="scientific">Brachypodium distachyon</name>
    <name type="common">Purple false brome</name>
    <name type="synonym">Trachynia distachya</name>
    <dbReference type="NCBI Taxonomy" id="15368"/>
    <lineage>
        <taxon>Eukaryota</taxon>
        <taxon>Viridiplantae</taxon>
        <taxon>Streptophyta</taxon>
        <taxon>Embryophyta</taxon>
        <taxon>Tracheophyta</taxon>
        <taxon>Spermatophyta</taxon>
        <taxon>Magnoliopsida</taxon>
        <taxon>Liliopsida</taxon>
        <taxon>Poales</taxon>
        <taxon>Poaceae</taxon>
        <taxon>BOP clade</taxon>
        <taxon>Pooideae</taxon>
        <taxon>Stipodae</taxon>
        <taxon>Brachypodieae</taxon>
        <taxon>Brachypodium</taxon>
    </lineage>
</organism>
<reference evidence="1 2" key="1">
    <citation type="journal article" date="2010" name="Nature">
        <title>Genome sequencing and analysis of the model grass Brachypodium distachyon.</title>
        <authorList>
            <consortium name="International Brachypodium Initiative"/>
        </authorList>
    </citation>
    <scope>NUCLEOTIDE SEQUENCE [LARGE SCALE GENOMIC DNA]</scope>
    <source>
        <strain evidence="1 2">Bd21</strain>
    </source>
</reference>
<dbReference type="Proteomes" id="UP000008810">
    <property type="component" value="Chromosome 1"/>
</dbReference>
<dbReference type="Gramene" id="PNT74636">
    <property type="protein sequence ID" value="PNT74636"/>
    <property type="gene ID" value="BRADI_1g19095v3"/>
</dbReference>
<reference evidence="1" key="2">
    <citation type="submission" date="2017-06" db="EMBL/GenBank/DDBJ databases">
        <title>WGS assembly of Brachypodium distachyon.</title>
        <authorList>
            <consortium name="The International Brachypodium Initiative"/>
            <person name="Lucas S."/>
            <person name="Harmon-Smith M."/>
            <person name="Lail K."/>
            <person name="Tice H."/>
            <person name="Grimwood J."/>
            <person name="Bruce D."/>
            <person name="Barry K."/>
            <person name="Shu S."/>
            <person name="Lindquist E."/>
            <person name="Wang M."/>
            <person name="Pitluck S."/>
            <person name="Vogel J.P."/>
            <person name="Garvin D.F."/>
            <person name="Mockler T.C."/>
            <person name="Schmutz J."/>
            <person name="Rokhsar D."/>
            <person name="Bevan M.W."/>
        </authorList>
    </citation>
    <scope>NUCLEOTIDE SEQUENCE</scope>
    <source>
        <strain evidence="1">Bd21</strain>
    </source>
</reference>